<evidence type="ECO:0000259" key="4">
    <source>
        <dbReference type="PROSITE" id="PS01124"/>
    </source>
</evidence>
<proteinExistence type="predicted"/>
<dbReference type="PRINTS" id="PR00032">
    <property type="entry name" value="HTHARAC"/>
</dbReference>
<reference evidence="5 6" key="1">
    <citation type="submission" date="2019-04" db="EMBL/GenBank/DDBJ databases">
        <title>Complete genome sequence of Agrobacterium tumefaciens CFBP7129.</title>
        <authorList>
            <person name="Haryono M."/>
            <person name="Lin Y.-C."/>
            <person name="Lai E.-M."/>
            <person name="Kuo C.-H."/>
        </authorList>
    </citation>
    <scope>NUCLEOTIDE SEQUENCE [LARGE SCALE GENOMIC DNA]</scope>
    <source>
        <strain evidence="5 6">CFBP7129</strain>
        <plasmid evidence="6">patcfbp7129a</plasmid>
    </source>
</reference>
<protein>
    <submittedName>
        <fullName evidence="5">Helix-turn-helix domain-containing protein</fullName>
    </submittedName>
</protein>
<keyword evidence="1" id="KW-0805">Transcription regulation</keyword>
<accession>A0A4D7YMQ0</accession>
<dbReference type="AlphaFoldDB" id="A0A4D7YMQ0"/>
<dbReference type="InterPro" id="IPR035418">
    <property type="entry name" value="AraC-bd_2"/>
</dbReference>
<dbReference type="InterPro" id="IPR018060">
    <property type="entry name" value="HTH_AraC"/>
</dbReference>
<dbReference type="PANTHER" id="PTHR46796">
    <property type="entry name" value="HTH-TYPE TRANSCRIPTIONAL ACTIVATOR RHAS-RELATED"/>
    <property type="match status" value="1"/>
</dbReference>
<sequence>MSHSEGSPRTLWSRGKGREEPLITTQGLVAHPSAVSGAVTFDTRVVAPHERIEFWEERCAEKVVGLRCSCLSEKGLEARYNYFDFGRVKMIDIAGDEHFVERTPHLLRQREKDSAFLTVILNGKVFVNRAGQCVVAEAGDVVLYDTNQAYMHGFPAFARQVIFEIPGEEFRSRFGEWSLRDVVHFGGTANPARMIPLALQDVMQQAQALYGTDPKTGPLLEKRIWDVMETAYSLVNGGQRSAYQAQLLLRARRHIVDNLGDPELSPSTIAAFMGISLRQLNRLFEGEPLSLVAYIQEKRLEGARRDLLQRGTCTMSVSDVCYKWGFKSLAHFSRKFSERYGISPSHCR</sequence>
<dbReference type="GO" id="GO:0043565">
    <property type="term" value="F:sequence-specific DNA binding"/>
    <property type="evidence" value="ECO:0007669"/>
    <property type="project" value="InterPro"/>
</dbReference>
<dbReference type="EMBL" id="CP039924">
    <property type="protein sequence ID" value="QCL97665.1"/>
    <property type="molecule type" value="Genomic_DNA"/>
</dbReference>
<organism evidence="5 6">
    <name type="scientific">Agrobacterium tumefaciens</name>
    <dbReference type="NCBI Taxonomy" id="358"/>
    <lineage>
        <taxon>Bacteria</taxon>
        <taxon>Pseudomonadati</taxon>
        <taxon>Pseudomonadota</taxon>
        <taxon>Alphaproteobacteria</taxon>
        <taxon>Hyphomicrobiales</taxon>
        <taxon>Rhizobiaceae</taxon>
        <taxon>Rhizobium/Agrobacterium group</taxon>
        <taxon>Agrobacterium</taxon>
        <taxon>Agrobacterium tumefaciens complex</taxon>
    </lineage>
</organism>
<keyword evidence="2" id="KW-0238">DNA-binding</keyword>
<dbReference type="SUPFAM" id="SSF46689">
    <property type="entry name" value="Homeodomain-like"/>
    <property type="match status" value="1"/>
</dbReference>
<dbReference type="GO" id="GO:0003700">
    <property type="term" value="F:DNA-binding transcription factor activity"/>
    <property type="evidence" value="ECO:0007669"/>
    <property type="project" value="InterPro"/>
</dbReference>
<dbReference type="PANTHER" id="PTHR46796:SF6">
    <property type="entry name" value="ARAC SUBFAMILY"/>
    <property type="match status" value="1"/>
</dbReference>
<keyword evidence="3" id="KW-0804">Transcription</keyword>
<evidence type="ECO:0000256" key="2">
    <source>
        <dbReference type="ARBA" id="ARBA00023125"/>
    </source>
</evidence>
<geneLocation type="plasmid" evidence="6">
    <name>patcfbp7129a</name>
</geneLocation>
<dbReference type="InterPro" id="IPR050204">
    <property type="entry name" value="AraC_XylS_family_regulators"/>
</dbReference>
<dbReference type="InterPro" id="IPR009057">
    <property type="entry name" value="Homeodomain-like_sf"/>
</dbReference>
<keyword evidence="5" id="KW-0614">Plasmid</keyword>
<evidence type="ECO:0000256" key="1">
    <source>
        <dbReference type="ARBA" id="ARBA00023015"/>
    </source>
</evidence>
<dbReference type="InterPro" id="IPR020449">
    <property type="entry name" value="Tscrpt_reg_AraC-type_HTH"/>
</dbReference>
<dbReference type="PROSITE" id="PS00041">
    <property type="entry name" value="HTH_ARAC_FAMILY_1"/>
    <property type="match status" value="1"/>
</dbReference>
<feature type="domain" description="HTH araC/xylS-type" evidence="4">
    <location>
        <begin position="249"/>
        <end position="348"/>
    </location>
</feature>
<dbReference type="Proteomes" id="UP000298649">
    <property type="component" value="Plasmid pAtCFBP7129a"/>
</dbReference>
<evidence type="ECO:0000313" key="6">
    <source>
        <dbReference type="Proteomes" id="UP000298649"/>
    </source>
</evidence>
<gene>
    <name evidence="5" type="ORF">CFBP7129_25885</name>
</gene>
<evidence type="ECO:0000313" key="5">
    <source>
        <dbReference type="EMBL" id="QCL97665.1"/>
    </source>
</evidence>
<dbReference type="Pfam" id="PF14525">
    <property type="entry name" value="AraC_binding_2"/>
    <property type="match status" value="1"/>
</dbReference>
<dbReference type="SMART" id="SM00342">
    <property type="entry name" value="HTH_ARAC"/>
    <property type="match status" value="1"/>
</dbReference>
<name>A0A4D7YMQ0_AGRTU</name>
<dbReference type="Gene3D" id="1.10.10.60">
    <property type="entry name" value="Homeodomain-like"/>
    <property type="match status" value="1"/>
</dbReference>
<dbReference type="InterPro" id="IPR018062">
    <property type="entry name" value="HTH_AraC-typ_CS"/>
</dbReference>
<dbReference type="PROSITE" id="PS01124">
    <property type="entry name" value="HTH_ARAC_FAMILY_2"/>
    <property type="match status" value="1"/>
</dbReference>
<evidence type="ECO:0000256" key="3">
    <source>
        <dbReference type="ARBA" id="ARBA00023163"/>
    </source>
</evidence>
<dbReference type="Pfam" id="PF12833">
    <property type="entry name" value="HTH_18"/>
    <property type="match status" value="1"/>
</dbReference>